<dbReference type="InterPro" id="IPR010559">
    <property type="entry name" value="Sig_transdc_His_kin_internal"/>
</dbReference>
<evidence type="ECO:0000256" key="1">
    <source>
        <dbReference type="SAM" id="Phobius"/>
    </source>
</evidence>
<keyword evidence="1" id="KW-0472">Membrane</keyword>
<dbReference type="InterPro" id="IPR036890">
    <property type="entry name" value="HATPase_C_sf"/>
</dbReference>
<feature type="transmembrane region" description="Helical" evidence="1">
    <location>
        <begin position="67"/>
        <end position="89"/>
    </location>
</feature>
<keyword evidence="1" id="KW-1133">Transmembrane helix</keyword>
<dbReference type="InterPro" id="IPR050640">
    <property type="entry name" value="Bact_2-comp_sensor_kinase"/>
</dbReference>
<dbReference type="Pfam" id="PF06580">
    <property type="entry name" value="His_kinase"/>
    <property type="match status" value="1"/>
</dbReference>
<feature type="domain" description="Histidine kinase" evidence="2">
    <location>
        <begin position="287"/>
        <end position="390"/>
    </location>
</feature>
<dbReference type="PANTHER" id="PTHR34220:SF9">
    <property type="entry name" value="SIGNAL TRANSDUCTION HISTIDINE KINASE INTERNAL REGION DOMAIN-CONTAINING PROTEIN"/>
    <property type="match status" value="1"/>
</dbReference>
<dbReference type="GO" id="GO:0016020">
    <property type="term" value="C:membrane"/>
    <property type="evidence" value="ECO:0007669"/>
    <property type="project" value="InterPro"/>
</dbReference>
<protein>
    <submittedName>
        <fullName evidence="3">Histidine kinase</fullName>
    </submittedName>
</protein>
<dbReference type="PANTHER" id="PTHR34220">
    <property type="entry name" value="SENSOR HISTIDINE KINASE YPDA"/>
    <property type="match status" value="1"/>
</dbReference>
<evidence type="ECO:0000313" key="4">
    <source>
        <dbReference type="Proteomes" id="UP000502415"/>
    </source>
</evidence>
<name>A0A7Z2VXP6_9BURK</name>
<accession>A0A7Z2VXP6</accession>
<feature type="transmembrane region" description="Helical" evidence="1">
    <location>
        <begin position="36"/>
        <end position="55"/>
    </location>
</feature>
<keyword evidence="1" id="KW-0812">Transmembrane</keyword>
<dbReference type="Pfam" id="PF02518">
    <property type="entry name" value="HATPase_c"/>
    <property type="match status" value="1"/>
</dbReference>
<keyword evidence="3" id="KW-0418">Kinase</keyword>
<proteinExistence type="predicted"/>
<feature type="transmembrane region" description="Helical" evidence="1">
    <location>
        <begin position="101"/>
        <end position="121"/>
    </location>
</feature>
<reference evidence="3 4" key="1">
    <citation type="submission" date="2020-04" db="EMBL/GenBank/DDBJ databases">
        <title>Genome sequencing of novel species.</title>
        <authorList>
            <person name="Heo J."/>
            <person name="Kim S.-J."/>
            <person name="Kim J.-S."/>
            <person name="Hong S.-B."/>
            <person name="Kwon S.-W."/>
        </authorList>
    </citation>
    <scope>NUCLEOTIDE SEQUENCE [LARGE SCALE GENOMIC DNA]</scope>
    <source>
        <strain evidence="3 4">GN2-R2</strain>
    </source>
</reference>
<evidence type="ECO:0000313" key="3">
    <source>
        <dbReference type="EMBL" id="QJE00815.1"/>
    </source>
</evidence>
<dbReference type="RefSeq" id="WP_170202846.1">
    <property type="nucleotide sequence ID" value="NZ_CP051685.1"/>
</dbReference>
<dbReference type="KEGG" id="mfy:HH212_12925"/>
<dbReference type="Gene3D" id="3.30.565.10">
    <property type="entry name" value="Histidine kinase-like ATPase, C-terminal domain"/>
    <property type="match status" value="1"/>
</dbReference>
<dbReference type="Proteomes" id="UP000502415">
    <property type="component" value="Chromosome"/>
</dbReference>
<sequence>MRTDTSMPAPPGLSRSHPLEVIAPFRRWPPSAVRNLVYTALWNSLIGLAIALFLPAFTRISLPFAPLLARAVLTSNVVGFMVHTALILLRRLAPSAGRRSLPLRACEILVMAVCAVLGIALSDALVLGADPFAALLQSSTLAPLLPFGVGIALLMIAVLAAGERRLARETLAAQQQERIAEAGRLLAEARLRALQAQIEPHFLYNTLANVVSLIGPAPQQARHMLERLIDFLRASLAASRAQQASVGAELDLAGAYLDVLAVRLSARLRHRIEVDAACRALPLAPMLVQPLVENAVMHGIEPKVAGGEIVVRATLDRDAAGGALLRIEVADDGAGLHATATHAVPRRGGGVGLANLRERLHSLYGDAARLQLLENAAGGVTSRLLLPLVEPPNPLPEVRPSTPSAP</sequence>
<dbReference type="EMBL" id="CP051685">
    <property type="protein sequence ID" value="QJE00815.1"/>
    <property type="molecule type" value="Genomic_DNA"/>
</dbReference>
<dbReference type="GO" id="GO:0000155">
    <property type="term" value="F:phosphorelay sensor kinase activity"/>
    <property type="evidence" value="ECO:0007669"/>
    <property type="project" value="InterPro"/>
</dbReference>
<organism evidence="3 4">
    <name type="scientific">Massilia forsythiae</name>
    <dbReference type="NCBI Taxonomy" id="2728020"/>
    <lineage>
        <taxon>Bacteria</taxon>
        <taxon>Pseudomonadati</taxon>
        <taxon>Pseudomonadota</taxon>
        <taxon>Betaproteobacteria</taxon>
        <taxon>Burkholderiales</taxon>
        <taxon>Oxalobacteraceae</taxon>
        <taxon>Telluria group</taxon>
        <taxon>Massilia</taxon>
    </lineage>
</organism>
<dbReference type="SMART" id="SM00387">
    <property type="entry name" value="HATPase_c"/>
    <property type="match status" value="1"/>
</dbReference>
<gene>
    <name evidence="3" type="ORF">HH212_12925</name>
</gene>
<keyword evidence="3" id="KW-0808">Transferase</keyword>
<dbReference type="SUPFAM" id="SSF55874">
    <property type="entry name" value="ATPase domain of HSP90 chaperone/DNA topoisomerase II/histidine kinase"/>
    <property type="match status" value="1"/>
</dbReference>
<feature type="transmembrane region" description="Helical" evidence="1">
    <location>
        <begin position="141"/>
        <end position="161"/>
    </location>
</feature>
<dbReference type="AlphaFoldDB" id="A0A7Z2VXP6"/>
<dbReference type="InterPro" id="IPR005467">
    <property type="entry name" value="His_kinase_dom"/>
</dbReference>
<dbReference type="InterPro" id="IPR003594">
    <property type="entry name" value="HATPase_dom"/>
</dbReference>
<keyword evidence="4" id="KW-1185">Reference proteome</keyword>
<evidence type="ECO:0000259" key="2">
    <source>
        <dbReference type="PROSITE" id="PS50109"/>
    </source>
</evidence>
<dbReference type="PROSITE" id="PS50109">
    <property type="entry name" value="HIS_KIN"/>
    <property type="match status" value="1"/>
</dbReference>